<organism evidence="1 2">
    <name type="scientific">Roseobacter ponti</name>
    <dbReference type="NCBI Taxonomy" id="1891787"/>
    <lineage>
        <taxon>Bacteria</taxon>
        <taxon>Pseudomonadati</taxon>
        <taxon>Pseudomonadota</taxon>
        <taxon>Alphaproteobacteria</taxon>
        <taxon>Rhodobacterales</taxon>
        <taxon>Roseobacteraceae</taxon>
        <taxon>Roseobacter</taxon>
    </lineage>
</organism>
<protein>
    <submittedName>
        <fullName evidence="1">Uncharacterized protein</fullName>
    </submittedName>
</protein>
<keyword evidence="2" id="KW-1185">Reference proteome</keyword>
<gene>
    <name evidence="1" type="ORF">G3256_07510</name>
</gene>
<dbReference type="AlphaFoldDB" id="A0A858SQI4"/>
<dbReference type="Proteomes" id="UP000503308">
    <property type="component" value="Chromosome"/>
</dbReference>
<proteinExistence type="predicted"/>
<dbReference type="EMBL" id="CP048788">
    <property type="protein sequence ID" value="QJF51014.1"/>
    <property type="molecule type" value="Genomic_DNA"/>
</dbReference>
<dbReference type="RefSeq" id="WP_169640230.1">
    <property type="nucleotide sequence ID" value="NZ_CP048788.1"/>
</dbReference>
<name>A0A858SQI4_9RHOB</name>
<accession>A0A858SQI4</accession>
<evidence type="ECO:0000313" key="1">
    <source>
        <dbReference type="EMBL" id="QJF51014.1"/>
    </source>
</evidence>
<sequence>MTDTFEFPAPTTVVSDRTLTLNLILRGGQAISVRSCEILGQNFRNRVSFQGVNELNDVLVTSLARALRKSLASVPDDGPHVLALPEFLVEVPGLMLCGAHVMVMKACNGLRNAIVRFREFMGSVNEAFHHDLGFQGTDPSHSERLAASVFSDICLPMLNLCRDMEFARAGGTVQVPAELIAKAQEFEFQAELLKRFIYNAGSGHSDPTSAHLGVPVQRMLR</sequence>
<reference evidence="1 2" key="1">
    <citation type="submission" date="2020-02" db="EMBL/GenBank/DDBJ databases">
        <title>Genome sequence of Roseobacter ponti.</title>
        <authorList>
            <person name="Hollensteiner J."/>
            <person name="Schneider D."/>
            <person name="Poehlein A."/>
            <person name="Daniel R."/>
        </authorList>
    </citation>
    <scope>NUCLEOTIDE SEQUENCE [LARGE SCALE GENOMIC DNA]</scope>
    <source>
        <strain evidence="1 2">DSM 106830</strain>
    </source>
</reference>
<evidence type="ECO:0000313" key="2">
    <source>
        <dbReference type="Proteomes" id="UP000503308"/>
    </source>
</evidence>
<dbReference type="KEGG" id="rpon:G3256_07510"/>